<dbReference type="EMBL" id="AC157373">
    <property type="protein sequence ID" value="ABD33366.1"/>
    <property type="molecule type" value="Genomic_DNA"/>
</dbReference>
<evidence type="ECO:0000313" key="1">
    <source>
        <dbReference type="EMBL" id="ABD33366.1"/>
    </source>
</evidence>
<accession>Q2HS50</accession>
<reference evidence="1" key="2">
    <citation type="submission" date="2007-03" db="EMBL/GenBank/DDBJ databases">
        <authorList>
            <consortium name="The International Medicago Genome Annotation Group"/>
        </authorList>
    </citation>
    <scope>NUCLEOTIDE SEQUENCE</scope>
</reference>
<dbReference type="InterPro" id="IPR001611">
    <property type="entry name" value="Leu-rich_rpt"/>
</dbReference>
<dbReference type="SMART" id="SM00367">
    <property type="entry name" value="LRR_CC"/>
    <property type="match status" value="3"/>
</dbReference>
<reference evidence="3" key="7">
    <citation type="journal article" date="2018" name="Nat. Plants">
        <title>Whole-genome landscape of Medicago truncatula symbiotic genes.</title>
        <authorList>
            <person name="Pecrix Y."/>
            <person name="Gamas P."/>
            <person name="Carrere S."/>
        </authorList>
    </citation>
    <scope>NUCLEOTIDE SEQUENCE</scope>
    <source>
        <tissue evidence="3">Leaves</tissue>
    </source>
</reference>
<gene>
    <name evidence="2" type="ordered locus">MTR_7g010500</name>
    <name evidence="1" type="ORF">MtrDRAFT_AC157373g3v2</name>
    <name evidence="3" type="ORF">MtrunA17_Chr7g0217301</name>
</gene>
<name>Q2HS50_MEDTR</name>
<dbReference type="Gene3D" id="3.80.10.10">
    <property type="entry name" value="Ribonuclease Inhibitor"/>
    <property type="match status" value="1"/>
</dbReference>
<dbReference type="AlphaFoldDB" id="Q2HS50"/>
<proteinExistence type="predicted"/>
<dbReference type="EMBL" id="PSQE01000007">
    <property type="protein sequence ID" value="RHN44245.1"/>
    <property type="molecule type" value="Genomic_DNA"/>
</dbReference>
<keyword evidence="5" id="KW-1185">Reference proteome</keyword>
<dbReference type="PANTHER" id="PTHR13318:SF75">
    <property type="entry name" value="COI1 F-BOX DOMAIN-CONTAINING PROTEIN"/>
    <property type="match status" value="1"/>
</dbReference>
<dbReference type="PANTHER" id="PTHR13318">
    <property type="entry name" value="PARTNER OF PAIRED, ISOFORM B-RELATED"/>
    <property type="match status" value="1"/>
</dbReference>
<dbReference type="SUPFAM" id="SSF52047">
    <property type="entry name" value="RNI-like"/>
    <property type="match status" value="1"/>
</dbReference>
<dbReference type="Pfam" id="PF13516">
    <property type="entry name" value="LRR_6"/>
    <property type="match status" value="1"/>
</dbReference>
<reference evidence="2 5" key="3">
    <citation type="journal article" date="2011" name="Nature">
        <title>The Medicago genome provides insight into the evolution of rhizobial symbioses.</title>
        <authorList>
            <person name="Young N.D."/>
            <person name="Debelle F."/>
            <person name="Oldroyd G.E."/>
            <person name="Geurts R."/>
            <person name="Cannon S.B."/>
            <person name="Udvardi M.K."/>
            <person name="Benedito V.A."/>
            <person name="Mayer K.F."/>
            <person name="Gouzy J."/>
            <person name="Schoof H."/>
            <person name="Van de Peer Y."/>
            <person name="Proost S."/>
            <person name="Cook D.R."/>
            <person name="Meyers B.C."/>
            <person name="Spannagl M."/>
            <person name="Cheung F."/>
            <person name="De Mita S."/>
            <person name="Krishnakumar V."/>
            <person name="Gundlach H."/>
            <person name="Zhou S."/>
            <person name="Mudge J."/>
            <person name="Bharti A.K."/>
            <person name="Murray J.D."/>
            <person name="Naoumkina M.A."/>
            <person name="Rosen B."/>
            <person name="Silverstein K.A."/>
            <person name="Tang H."/>
            <person name="Rombauts S."/>
            <person name="Zhao P.X."/>
            <person name="Zhou P."/>
            <person name="Barbe V."/>
            <person name="Bardou P."/>
            <person name="Bechner M."/>
            <person name="Bellec A."/>
            <person name="Berger A."/>
            <person name="Berges H."/>
            <person name="Bidwell S."/>
            <person name="Bisseling T."/>
            <person name="Choisne N."/>
            <person name="Couloux A."/>
            <person name="Denny R."/>
            <person name="Deshpande S."/>
            <person name="Dai X."/>
            <person name="Doyle J.J."/>
            <person name="Dudez A.M."/>
            <person name="Farmer A.D."/>
            <person name="Fouteau S."/>
            <person name="Franken C."/>
            <person name="Gibelin C."/>
            <person name="Gish J."/>
            <person name="Goldstein S."/>
            <person name="Gonzalez A.J."/>
            <person name="Green P.J."/>
            <person name="Hallab A."/>
            <person name="Hartog M."/>
            <person name="Hua A."/>
            <person name="Humphray S.J."/>
            <person name="Jeong D.H."/>
            <person name="Jing Y."/>
            <person name="Jocker A."/>
            <person name="Kenton S.M."/>
            <person name="Kim D.J."/>
            <person name="Klee K."/>
            <person name="Lai H."/>
            <person name="Lang C."/>
            <person name="Lin S."/>
            <person name="Macmil S.L."/>
            <person name="Magdelenat G."/>
            <person name="Matthews L."/>
            <person name="McCorrison J."/>
            <person name="Monaghan E.L."/>
            <person name="Mun J.H."/>
            <person name="Najar F.Z."/>
            <person name="Nicholson C."/>
            <person name="Noirot C."/>
            <person name="O'Bleness M."/>
            <person name="Paule C.R."/>
            <person name="Poulain J."/>
            <person name="Prion F."/>
            <person name="Qin B."/>
            <person name="Qu C."/>
            <person name="Retzel E.F."/>
            <person name="Riddle C."/>
            <person name="Sallet E."/>
            <person name="Samain S."/>
            <person name="Samson N."/>
            <person name="Sanders I."/>
            <person name="Saurat O."/>
            <person name="Scarpelli C."/>
            <person name="Schiex T."/>
            <person name="Segurens B."/>
            <person name="Severin A.J."/>
            <person name="Sherrier D.J."/>
            <person name="Shi R."/>
            <person name="Sims S."/>
            <person name="Singer S.R."/>
            <person name="Sinharoy S."/>
            <person name="Sterck L."/>
            <person name="Viollet A."/>
            <person name="Wang B.B."/>
            <person name="Wang K."/>
            <person name="Wang M."/>
            <person name="Wang X."/>
            <person name="Warfsmann J."/>
            <person name="Weissenbach J."/>
            <person name="White D.D."/>
            <person name="White J.D."/>
            <person name="Wiley G.B."/>
            <person name="Wincker P."/>
            <person name="Xing Y."/>
            <person name="Yang L."/>
            <person name="Yao Z."/>
            <person name="Ying F."/>
            <person name="Zhai J."/>
            <person name="Zhou L."/>
            <person name="Zuber A."/>
            <person name="Denarie J."/>
            <person name="Dixon R.A."/>
            <person name="May G.D."/>
            <person name="Schwartz D.C."/>
            <person name="Rogers J."/>
            <person name="Quetier F."/>
            <person name="Town C.D."/>
            <person name="Roe B.A."/>
        </authorList>
    </citation>
    <scope>NUCLEOTIDE SEQUENCE [LARGE SCALE GENOMIC DNA]</scope>
    <source>
        <strain evidence="2">A17</strain>
        <strain evidence="4 5">cv. Jemalong A17</strain>
    </source>
</reference>
<dbReference type="EnsemblPlants" id="AES77429">
    <property type="protein sequence ID" value="AES77429"/>
    <property type="gene ID" value="MTR_7g010500"/>
</dbReference>
<reference evidence="6" key="6">
    <citation type="journal article" date="2018" name="Nat. Plants">
        <title>Whole-genome landscape of Medicago truncatula symbiotic genes.</title>
        <authorList>
            <person name="Pecrix Y."/>
            <person name="Staton S.E."/>
            <person name="Sallet E."/>
            <person name="Lelandais-Briere C."/>
            <person name="Moreau S."/>
            <person name="Carrere S."/>
            <person name="Blein T."/>
            <person name="Jardinaud M.F."/>
            <person name="Latrasse D."/>
            <person name="Zouine M."/>
            <person name="Zahm M."/>
            <person name="Kreplak J."/>
            <person name="Mayjonade B."/>
            <person name="Satge C."/>
            <person name="Perez M."/>
            <person name="Cauet S."/>
            <person name="Marande W."/>
            <person name="Chantry-Darmon C."/>
            <person name="Lopez-Roques C."/>
            <person name="Bouchez O."/>
            <person name="Berard A."/>
            <person name="Debelle F."/>
            <person name="Munos S."/>
            <person name="Bendahmane A."/>
            <person name="Berges H."/>
            <person name="Niebel A."/>
            <person name="Buitink J."/>
            <person name="Frugier F."/>
            <person name="Benhamed M."/>
            <person name="Crespi M."/>
            <person name="Gouzy J."/>
            <person name="Gamas P."/>
        </authorList>
    </citation>
    <scope>NUCLEOTIDE SEQUENCE [LARGE SCALE GENOMIC DNA]</scope>
    <source>
        <strain evidence="6">cv. Jemalong A17</strain>
    </source>
</reference>
<evidence type="ECO:0000313" key="5">
    <source>
        <dbReference type="Proteomes" id="UP000002051"/>
    </source>
</evidence>
<reference evidence="2 5" key="4">
    <citation type="journal article" date="2014" name="BMC Genomics">
        <title>An improved genome release (version Mt4.0) for the model legume Medicago truncatula.</title>
        <authorList>
            <person name="Tang H."/>
            <person name="Krishnakumar V."/>
            <person name="Bidwell S."/>
            <person name="Rosen B."/>
            <person name="Chan A."/>
            <person name="Zhou S."/>
            <person name="Gentzbittel L."/>
            <person name="Childs K.L."/>
            <person name="Yandell M."/>
            <person name="Gundlach H."/>
            <person name="Mayer K.F."/>
            <person name="Schwartz D.C."/>
            <person name="Town C.D."/>
        </authorList>
    </citation>
    <scope>GENOME REANNOTATION</scope>
    <source>
        <strain evidence="4 5">cv. Jemalong A17</strain>
    </source>
</reference>
<evidence type="ECO:0000313" key="6">
    <source>
        <dbReference type="Proteomes" id="UP000265566"/>
    </source>
</evidence>
<dbReference type="Proteomes" id="UP000265566">
    <property type="component" value="Chromosome 7"/>
</dbReference>
<dbReference type="STRING" id="3880.Q2HS50"/>
<dbReference type="HOGENOM" id="CLU_1770822_0_0_1"/>
<evidence type="ECO:0000313" key="4">
    <source>
        <dbReference type="EnsemblPlants" id="AES77429"/>
    </source>
</evidence>
<evidence type="ECO:0000313" key="3">
    <source>
        <dbReference type="EMBL" id="RHN44245.1"/>
    </source>
</evidence>
<dbReference type="Proteomes" id="UP000002051">
    <property type="component" value="Unassembled WGS sequence"/>
</dbReference>
<dbReference type="Gramene" id="rna38341">
    <property type="protein sequence ID" value="RHN44245.1"/>
    <property type="gene ID" value="gene38341"/>
</dbReference>
<evidence type="ECO:0000313" key="2">
    <source>
        <dbReference type="EMBL" id="AES77429.1"/>
    </source>
</evidence>
<reference evidence="1" key="1">
    <citation type="submission" date="2005-03" db="EMBL/GenBank/DDBJ databases">
        <authorList>
            <person name="Town C.D."/>
        </authorList>
    </citation>
    <scope>NUCLEOTIDE SEQUENCE</scope>
</reference>
<dbReference type="InterPro" id="IPR032675">
    <property type="entry name" value="LRR_dom_sf"/>
</dbReference>
<reference evidence="4" key="5">
    <citation type="submission" date="2015-04" db="UniProtKB">
        <authorList>
            <consortium name="EnsemblPlants"/>
        </authorList>
    </citation>
    <scope>IDENTIFICATION</scope>
    <source>
        <strain evidence="4">cv. Jemalong A17</strain>
    </source>
</reference>
<dbReference type="eggNOG" id="KOG1947">
    <property type="taxonomic scope" value="Eukaryota"/>
</dbReference>
<dbReference type="EMBL" id="CM001223">
    <property type="protein sequence ID" value="AES77429.1"/>
    <property type="molecule type" value="Genomic_DNA"/>
</dbReference>
<protein>
    <submittedName>
        <fullName evidence="1">Leucine-rich repeat, cysteine-containing</fullName>
    </submittedName>
    <submittedName>
        <fullName evidence="3">Putative leucine-rich repeat domain, L domain-containing protein</fullName>
    </submittedName>
    <submittedName>
        <fullName evidence="2">RNI superfamily protein</fullName>
    </submittedName>
</protein>
<organism evidence="1">
    <name type="scientific">Medicago truncatula</name>
    <name type="common">Barrel medic</name>
    <name type="synonym">Medicago tribuloides</name>
    <dbReference type="NCBI Taxonomy" id="3880"/>
    <lineage>
        <taxon>Eukaryota</taxon>
        <taxon>Viridiplantae</taxon>
        <taxon>Streptophyta</taxon>
        <taxon>Embryophyta</taxon>
        <taxon>Tracheophyta</taxon>
        <taxon>Spermatophyta</taxon>
        <taxon>Magnoliopsida</taxon>
        <taxon>eudicotyledons</taxon>
        <taxon>Gunneridae</taxon>
        <taxon>Pentapetalae</taxon>
        <taxon>rosids</taxon>
        <taxon>fabids</taxon>
        <taxon>Fabales</taxon>
        <taxon>Fabaceae</taxon>
        <taxon>Papilionoideae</taxon>
        <taxon>50 kb inversion clade</taxon>
        <taxon>NPAAA clade</taxon>
        <taxon>Hologalegina</taxon>
        <taxon>IRL clade</taxon>
        <taxon>Trifolieae</taxon>
        <taxon>Medicago</taxon>
    </lineage>
</organism>
<dbReference type="InterPro" id="IPR006553">
    <property type="entry name" value="Leu-rich_rpt_Cys-con_subtyp"/>
</dbReference>
<sequence length="147" mass="15898">MSSNSTSEDVISALCINEALTDDELHSILAKVDSEKDKETFGLVCNKVAGYCLNLEALDIGCCEEVTDTAFHHISNEEPCLSLKILKVSNCPKITVVGIGILVGKCSYLEYLDVRSCPHISPGDVSIHVQHVSWSITVMIGVECIVS</sequence>
<dbReference type="PaxDb" id="3880-AES77429"/>